<keyword evidence="6" id="KW-1185">Reference proteome</keyword>
<feature type="coiled-coil region" evidence="2">
    <location>
        <begin position="4"/>
        <end position="66"/>
    </location>
</feature>
<dbReference type="EMBL" id="CP040818">
    <property type="protein sequence ID" value="QDL91504.1"/>
    <property type="molecule type" value="Genomic_DNA"/>
</dbReference>
<dbReference type="NCBIfam" id="TIGR01554">
    <property type="entry name" value="major_cap_HK97"/>
    <property type="match status" value="1"/>
</dbReference>
<protein>
    <submittedName>
        <fullName evidence="5">Phage major capsid protein</fullName>
    </submittedName>
</protein>
<sequence>MPDLNDLRRARAAASDALQAASAAIDGLEAAETPDATAIAAAETGFAAAEAAFEAADRRVKRAESAAAAEAAAAATPEAPAAGPTAPATARTPADRGIGAALCVMALAAGGGDVERAVRWGEANGHSGAVAALTGAVDAAGGVNIPAPLAAEVIDLLRPRVVVANAGCPVIDMPAGQMRQARLAASATASYGAENAPAVESAPEFDQVDMSFKTLRGLVPVGNALLRHASTPVARVVRDDLVNVMGTREDLAFLRGDGSGGTPTGLRNWALAANWAVEALKTPEAVEARIRRTVNLVEDADVALARGTWAMRASTKNFLASLRHPASGALVFPGIEQSGTLMGYPILTSSQIPDNLGAGGDETEITFFDAAEIMIGDSMALSIALSSEASYVDTSGDTISAFQRDLTLVRAIREHDLAPMHDQALAGFNGTGWSL</sequence>
<dbReference type="RefSeq" id="WP_138572488.1">
    <property type="nucleotide sequence ID" value="NZ_CP040818.1"/>
</dbReference>
<organism evidence="5 6">
    <name type="scientific">Paroceanicella profunda</name>
    <dbReference type="NCBI Taxonomy" id="2579971"/>
    <lineage>
        <taxon>Bacteria</taxon>
        <taxon>Pseudomonadati</taxon>
        <taxon>Pseudomonadota</taxon>
        <taxon>Alphaproteobacteria</taxon>
        <taxon>Rhodobacterales</taxon>
        <taxon>Paracoccaceae</taxon>
        <taxon>Paroceanicella</taxon>
    </lineage>
</organism>
<evidence type="ECO:0000256" key="2">
    <source>
        <dbReference type="SAM" id="Coils"/>
    </source>
</evidence>
<dbReference type="SUPFAM" id="SSF56563">
    <property type="entry name" value="Major capsid protein gp5"/>
    <property type="match status" value="1"/>
</dbReference>
<evidence type="ECO:0000256" key="1">
    <source>
        <dbReference type="ARBA" id="ARBA00004328"/>
    </source>
</evidence>
<dbReference type="InterPro" id="IPR054612">
    <property type="entry name" value="Phage_capsid-like_C"/>
</dbReference>
<evidence type="ECO:0000259" key="4">
    <source>
        <dbReference type="Pfam" id="PF05065"/>
    </source>
</evidence>
<evidence type="ECO:0000313" key="6">
    <source>
        <dbReference type="Proteomes" id="UP000305888"/>
    </source>
</evidence>
<name>A0A5B8FVT6_9RHOB</name>
<dbReference type="AlphaFoldDB" id="A0A5B8FVT6"/>
<accession>A0A5B8FVT6</accession>
<evidence type="ECO:0000313" key="5">
    <source>
        <dbReference type="EMBL" id="QDL91504.1"/>
    </source>
</evidence>
<dbReference type="KEGG" id="ppru:FDP22_06740"/>
<dbReference type="Pfam" id="PF05065">
    <property type="entry name" value="Phage_capsid"/>
    <property type="match status" value="1"/>
</dbReference>
<feature type="region of interest" description="Disordered" evidence="3">
    <location>
        <begin position="71"/>
        <end position="92"/>
    </location>
</feature>
<feature type="domain" description="Phage capsid-like C-terminal" evidence="4">
    <location>
        <begin position="141"/>
        <end position="426"/>
    </location>
</feature>
<dbReference type="Gene3D" id="3.30.2400.10">
    <property type="entry name" value="Major capsid protein gp5"/>
    <property type="match status" value="1"/>
</dbReference>
<proteinExistence type="predicted"/>
<keyword evidence="2" id="KW-0175">Coiled coil</keyword>
<gene>
    <name evidence="5" type="ORF">FDP22_06740</name>
</gene>
<comment type="subcellular location">
    <subcellularLocation>
        <location evidence="1">Virion</location>
    </subcellularLocation>
</comment>
<reference evidence="5 6" key="1">
    <citation type="submission" date="2019-06" db="EMBL/GenBank/DDBJ databases">
        <title>Genome sequence of Rhodobacteraceae bacterium D4M1.</title>
        <authorList>
            <person name="Cao J."/>
        </authorList>
    </citation>
    <scope>NUCLEOTIDE SEQUENCE [LARGE SCALE GENOMIC DNA]</scope>
    <source>
        <strain evidence="5 6">D4M1</strain>
    </source>
</reference>
<dbReference type="OrthoDB" id="6982310at2"/>
<evidence type="ECO:0000256" key="3">
    <source>
        <dbReference type="SAM" id="MobiDB-lite"/>
    </source>
</evidence>
<dbReference type="InterPro" id="IPR024455">
    <property type="entry name" value="Phage_capsid"/>
</dbReference>
<dbReference type="Proteomes" id="UP000305888">
    <property type="component" value="Chromosome"/>
</dbReference>